<dbReference type="EMBL" id="JAALDK010000003">
    <property type="protein sequence ID" value="NUY05718.1"/>
    <property type="molecule type" value="Genomic_DNA"/>
</dbReference>
<sequence length="177" mass="19438">MLNREQIAAIQNVTLGYLFDLGDKTVESVGKLAALNNQWTCTTLVDMFELVQKSLSSKEHRDWLALQDNFAERMTERVLTYSRQAVDIVLVTQAEFARIVQVQGSACRRQVQTMVEDVAKNVPVTSALNSAISAADSLCESLRSTGRQEVEVAKSNLEVGAEASKSTKPVATNKTSN</sequence>
<comment type="caution">
    <text evidence="2">The sequence shown here is derived from an EMBL/GenBank/DDBJ whole genome shotgun (WGS) entry which is preliminary data.</text>
</comment>
<dbReference type="RefSeq" id="WP_176112223.1">
    <property type="nucleotide sequence ID" value="NZ_JAALDK010000003.1"/>
</dbReference>
<reference evidence="2 3" key="1">
    <citation type="submission" date="2020-02" db="EMBL/GenBank/DDBJ databases">
        <title>Paraburkholderia simonii sp. nov. and Paraburkholderia youngii sp. nov. Brazilian and Mexican Mimosa-associated rhizobia.</title>
        <authorList>
            <person name="Mavima L."/>
            <person name="Beukes C.W."/>
            <person name="Chan W.Y."/>
            <person name="Palmer M."/>
            <person name="De Meyer S.E."/>
            <person name="James E.K."/>
            <person name="Venter S.N."/>
            <person name="Steenkamp E.T."/>
        </authorList>
    </citation>
    <scope>NUCLEOTIDE SEQUENCE [LARGE SCALE GENOMIC DNA]</scope>
    <source>
        <strain evidence="2 3">JPY169</strain>
    </source>
</reference>
<dbReference type="Pfam" id="PF09361">
    <property type="entry name" value="Phasin_2"/>
    <property type="match status" value="1"/>
</dbReference>
<dbReference type="GeneID" id="301106549"/>
<dbReference type="NCBIfam" id="TIGR01841">
    <property type="entry name" value="phasin"/>
    <property type="match status" value="1"/>
</dbReference>
<dbReference type="InterPro" id="IPR018968">
    <property type="entry name" value="Phasin"/>
</dbReference>
<dbReference type="Proteomes" id="UP000594380">
    <property type="component" value="Unassembled WGS sequence"/>
</dbReference>
<feature type="domain" description="Phasin" evidence="1">
    <location>
        <begin position="5"/>
        <end position="101"/>
    </location>
</feature>
<evidence type="ECO:0000313" key="3">
    <source>
        <dbReference type="Proteomes" id="UP000594380"/>
    </source>
</evidence>
<protein>
    <submittedName>
        <fullName evidence="2">TIGR01841 family phasin</fullName>
    </submittedName>
</protein>
<name>A0A7Y6N200_9BURK</name>
<dbReference type="AlphaFoldDB" id="A0A7Y6N200"/>
<dbReference type="InterPro" id="IPR010127">
    <property type="entry name" value="Phasin_subfam-1"/>
</dbReference>
<gene>
    <name evidence="2" type="primary">phaP</name>
    <name evidence="2" type="ORF">G5S42_40145</name>
</gene>
<evidence type="ECO:0000259" key="1">
    <source>
        <dbReference type="Pfam" id="PF09361"/>
    </source>
</evidence>
<organism evidence="2 3">
    <name type="scientific">Paraburkholderia youngii</name>
    <dbReference type="NCBI Taxonomy" id="2782701"/>
    <lineage>
        <taxon>Bacteria</taxon>
        <taxon>Pseudomonadati</taxon>
        <taxon>Pseudomonadota</taxon>
        <taxon>Betaproteobacteria</taxon>
        <taxon>Burkholderiales</taxon>
        <taxon>Burkholderiaceae</taxon>
        <taxon>Paraburkholderia</taxon>
    </lineage>
</organism>
<evidence type="ECO:0000313" key="2">
    <source>
        <dbReference type="EMBL" id="NUY05718.1"/>
    </source>
</evidence>
<accession>A0A7Y6N200</accession>
<proteinExistence type="predicted"/>